<proteinExistence type="predicted"/>
<gene>
    <name evidence="1" type="ORF">ABK249_23030</name>
</gene>
<evidence type="ECO:0000313" key="1">
    <source>
        <dbReference type="EMBL" id="MEQ1407799.1"/>
    </source>
</evidence>
<dbReference type="EMBL" id="JBEAAL010000020">
    <property type="protein sequence ID" value="MEQ1407799.1"/>
    <property type="molecule type" value="Genomic_DNA"/>
</dbReference>
<protein>
    <recommendedName>
        <fullName evidence="3">PIN domain-containing protein</fullName>
    </recommendedName>
</protein>
<organism evidence="1 2">
    <name type="scientific">Neorhizobium phenanthreniclasticum</name>
    <dbReference type="NCBI Taxonomy" id="3157917"/>
    <lineage>
        <taxon>Bacteria</taxon>
        <taxon>Pseudomonadati</taxon>
        <taxon>Pseudomonadota</taxon>
        <taxon>Alphaproteobacteria</taxon>
        <taxon>Hyphomicrobiales</taxon>
        <taxon>Rhizobiaceae</taxon>
        <taxon>Rhizobium/Agrobacterium group</taxon>
        <taxon>Neorhizobium</taxon>
    </lineage>
</organism>
<name>A0ABV0M7D7_9HYPH</name>
<keyword evidence="2" id="KW-1185">Reference proteome</keyword>
<reference evidence="1 2" key="1">
    <citation type="submission" date="2024-05" db="EMBL/GenBank/DDBJ databases">
        <title>Neorhizobium sp. Rsf11, a plant growth promoting and heavy metal resistant PAH-degrader.</title>
        <authorList>
            <person name="Golubev S.N."/>
            <person name="Muratova A.Y."/>
            <person name="Markelova M.I."/>
        </authorList>
    </citation>
    <scope>NUCLEOTIDE SEQUENCE [LARGE SCALE GENOMIC DNA]</scope>
    <source>
        <strain evidence="1 2">Rsf11</strain>
    </source>
</reference>
<dbReference type="Proteomes" id="UP001496627">
    <property type="component" value="Unassembled WGS sequence"/>
</dbReference>
<comment type="caution">
    <text evidence="1">The sequence shown here is derived from an EMBL/GenBank/DDBJ whole genome shotgun (WGS) entry which is preliminary data.</text>
</comment>
<accession>A0ABV0M7D7</accession>
<evidence type="ECO:0008006" key="3">
    <source>
        <dbReference type="Google" id="ProtNLM"/>
    </source>
</evidence>
<sequence>MMSESVLACSCLADTHGLLQVAMQTSGNLKTSLLEQISSGVIGIPAMVWQEFKDLYPNEASELEPYVSATATIGMRKRAYTAKAGSIAEKLNSGFAVGPYDSGIEIQVAAIASVEKCPVLTSATELFQYKRMACGAVDLENWLKK</sequence>
<evidence type="ECO:0000313" key="2">
    <source>
        <dbReference type="Proteomes" id="UP001496627"/>
    </source>
</evidence>